<feature type="transmembrane region" description="Helical" evidence="1">
    <location>
        <begin position="16"/>
        <end position="37"/>
    </location>
</feature>
<dbReference type="AlphaFoldDB" id="A0A7Y9DX70"/>
<proteinExistence type="predicted"/>
<gene>
    <name evidence="3" type="ORF">BJ983_003269</name>
</gene>
<keyword evidence="3" id="KW-0413">Isomerase</keyword>
<protein>
    <submittedName>
        <fullName evidence="3">Protein-disulfide isomerase</fullName>
    </submittedName>
</protein>
<dbReference type="Gene3D" id="3.40.30.10">
    <property type="entry name" value="Glutaredoxin"/>
    <property type="match status" value="1"/>
</dbReference>
<dbReference type="InterPro" id="IPR036249">
    <property type="entry name" value="Thioredoxin-like_sf"/>
</dbReference>
<keyword evidence="1" id="KW-1133">Transmembrane helix</keyword>
<accession>A0A7Y9DX70</accession>
<sequence>MSERAGVEERRRRSRVPMVVGIVVVAVLAVVIGGVMLTQRSASTGTADPTTPAGSIPISRAGTPFPVVVDDGVVVAGRSAPHTLDVYEDALCPACQSFEARGGARIAKVVAEGKLRVRYHLVNMLDQRSEPAGYSTLGGNAMLCGAENGIFPDLHVSLYTAQPEENGTGYTADQLVDLGKRLGAGPGYADCVRSGKHDQAIAANFAAASKDPDLHHQQTGAFGTPALVFDGKMLQPGDARLDAVAPPL</sequence>
<evidence type="ECO:0000256" key="1">
    <source>
        <dbReference type="SAM" id="Phobius"/>
    </source>
</evidence>
<evidence type="ECO:0000259" key="2">
    <source>
        <dbReference type="Pfam" id="PF13462"/>
    </source>
</evidence>
<dbReference type="EMBL" id="JACCBN010000001">
    <property type="protein sequence ID" value="NYD37167.1"/>
    <property type="molecule type" value="Genomic_DNA"/>
</dbReference>
<dbReference type="RefSeq" id="WP_179794749.1">
    <property type="nucleotide sequence ID" value="NZ_BAABHP010000014.1"/>
</dbReference>
<dbReference type="InterPro" id="IPR012336">
    <property type="entry name" value="Thioredoxin-like_fold"/>
</dbReference>
<keyword evidence="1" id="KW-0812">Transmembrane</keyword>
<dbReference type="Proteomes" id="UP000535890">
    <property type="component" value="Unassembled WGS sequence"/>
</dbReference>
<keyword evidence="1" id="KW-0472">Membrane</keyword>
<dbReference type="Pfam" id="PF13462">
    <property type="entry name" value="Thioredoxin_4"/>
    <property type="match status" value="1"/>
</dbReference>
<evidence type="ECO:0000313" key="3">
    <source>
        <dbReference type="EMBL" id="NYD37167.1"/>
    </source>
</evidence>
<evidence type="ECO:0000313" key="4">
    <source>
        <dbReference type="Proteomes" id="UP000535890"/>
    </source>
</evidence>
<organism evidence="3 4">
    <name type="scientific">Actinomycetospora corticicola</name>
    <dbReference type="NCBI Taxonomy" id="663602"/>
    <lineage>
        <taxon>Bacteria</taxon>
        <taxon>Bacillati</taxon>
        <taxon>Actinomycetota</taxon>
        <taxon>Actinomycetes</taxon>
        <taxon>Pseudonocardiales</taxon>
        <taxon>Pseudonocardiaceae</taxon>
        <taxon>Actinomycetospora</taxon>
    </lineage>
</organism>
<dbReference type="SUPFAM" id="SSF52833">
    <property type="entry name" value="Thioredoxin-like"/>
    <property type="match status" value="1"/>
</dbReference>
<name>A0A7Y9DX70_9PSEU</name>
<reference evidence="3 4" key="1">
    <citation type="submission" date="2020-07" db="EMBL/GenBank/DDBJ databases">
        <title>Sequencing the genomes of 1000 actinobacteria strains.</title>
        <authorList>
            <person name="Klenk H.-P."/>
        </authorList>
    </citation>
    <scope>NUCLEOTIDE SEQUENCE [LARGE SCALE GENOMIC DNA]</scope>
    <source>
        <strain evidence="3 4">DSM 45772</strain>
    </source>
</reference>
<dbReference type="GO" id="GO:0016853">
    <property type="term" value="F:isomerase activity"/>
    <property type="evidence" value="ECO:0007669"/>
    <property type="project" value="UniProtKB-KW"/>
</dbReference>
<comment type="caution">
    <text evidence="3">The sequence shown here is derived from an EMBL/GenBank/DDBJ whole genome shotgun (WGS) entry which is preliminary data.</text>
</comment>
<feature type="domain" description="Thioredoxin-like fold" evidence="2">
    <location>
        <begin position="78"/>
        <end position="211"/>
    </location>
</feature>
<keyword evidence="4" id="KW-1185">Reference proteome</keyword>